<organism evidence="2 3">
    <name type="scientific">Acuticoccus sediminis</name>
    <dbReference type="NCBI Taxonomy" id="2184697"/>
    <lineage>
        <taxon>Bacteria</taxon>
        <taxon>Pseudomonadati</taxon>
        <taxon>Pseudomonadota</taxon>
        <taxon>Alphaproteobacteria</taxon>
        <taxon>Hyphomicrobiales</taxon>
        <taxon>Amorphaceae</taxon>
        <taxon>Acuticoccus</taxon>
    </lineage>
</organism>
<evidence type="ECO:0008006" key="4">
    <source>
        <dbReference type="Google" id="ProtNLM"/>
    </source>
</evidence>
<reference evidence="2 3" key="1">
    <citation type="submission" date="2018-05" db="EMBL/GenBank/DDBJ databases">
        <title>Acuticoccus sediminis sp. nov., isolated from deep-sea sediment of Indian Ocean.</title>
        <authorList>
            <person name="Liu X."/>
            <person name="Lai Q."/>
            <person name="Du Y."/>
            <person name="Sun F."/>
            <person name="Zhang X."/>
            <person name="Wang S."/>
            <person name="Shao Z."/>
        </authorList>
    </citation>
    <scope>NUCLEOTIDE SEQUENCE [LARGE SCALE GENOMIC DNA]</scope>
    <source>
        <strain evidence="2 3">PTG4-2</strain>
    </source>
</reference>
<gene>
    <name evidence="2" type="ORF">DLJ53_05680</name>
</gene>
<dbReference type="OrthoDB" id="5641374at2"/>
<proteinExistence type="predicted"/>
<dbReference type="Pfam" id="PF12616">
    <property type="entry name" value="DUF3775"/>
    <property type="match status" value="1"/>
</dbReference>
<name>A0A8B2NUV2_9HYPH</name>
<dbReference type="AlphaFoldDB" id="A0A8B2NUV2"/>
<dbReference type="InterPro" id="IPR022254">
    <property type="entry name" value="DUF3775"/>
</dbReference>
<sequence length="150" mass="16348">MSLRERSGARELNVDEDLVRLIAARASAALFEEPDAEADEIEREIEIDSATSFTQADESGLSDEREPSHTLEEVAAMIDTLNVDEQAEILALTYIGRGDYEPADLETAVRDVKAAASGPASATLFEIEVFPSQLEAGLDTYLEWVDKQAG</sequence>
<dbReference type="Proteomes" id="UP000249590">
    <property type="component" value="Unassembled WGS sequence"/>
</dbReference>
<dbReference type="RefSeq" id="WP_111343058.1">
    <property type="nucleotide sequence ID" value="NZ_JAIWKD010000001.1"/>
</dbReference>
<dbReference type="EMBL" id="QHHQ01000001">
    <property type="protein sequence ID" value="RAI03958.1"/>
    <property type="molecule type" value="Genomic_DNA"/>
</dbReference>
<feature type="region of interest" description="Disordered" evidence="1">
    <location>
        <begin position="46"/>
        <end position="67"/>
    </location>
</feature>
<evidence type="ECO:0000256" key="1">
    <source>
        <dbReference type="SAM" id="MobiDB-lite"/>
    </source>
</evidence>
<protein>
    <recommendedName>
        <fullName evidence="4">DUF3775 domain-containing protein</fullName>
    </recommendedName>
</protein>
<accession>A0A8B2NUV2</accession>
<comment type="caution">
    <text evidence="2">The sequence shown here is derived from an EMBL/GenBank/DDBJ whole genome shotgun (WGS) entry which is preliminary data.</text>
</comment>
<evidence type="ECO:0000313" key="3">
    <source>
        <dbReference type="Proteomes" id="UP000249590"/>
    </source>
</evidence>
<keyword evidence="3" id="KW-1185">Reference proteome</keyword>
<evidence type="ECO:0000313" key="2">
    <source>
        <dbReference type="EMBL" id="RAI03958.1"/>
    </source>
</evidence>